<keyword evidence="9" id="KW-1185">Reference proteome</keyword>
<dbReference type="SUPFAM" id="SSF56204">
    <property type="entry name" value="Hect, E3 ligase catalytic domain"/>
    <property type="match status" value="2"/>
</dbReference>
<evidence type="ECO:0000256" key="2">
    <source>
        <dbReference type="ARBA" id="ARBA00004906"/>
    </source>
</evidence>
<sequence>MMMLLEVEDNEQDQYYMLVDRSKLLVDSFEYIAKLPNIQGSFFVEFKEEQAIRPGVLRAWFLLASEEIFNPNNTLFVVCLDDNRSFFPNQEVDISVEDWKAHTDYHDYEESDPQISWFWKIVESMFVELRKMLLFFWTSIKSLPLEGFVGLDSSLSIHKTSEFDDHLASSHTCFYQLCFLVYRSMRNMEYRFKMITEGHIGSIIGTV</sequence>
<evidence type="ECO:0000256" key="6">
    <source>
        <dbReference type="PROSITE-ProRule" id="PRU00104"/>
    </source>
</evidence>
<dbReference type="GO" id="GO:0005737">
    <property type="term" value="C:cytoplasm"/>
    <property type="evidence" value="ECO:0007669"/>
    <property type="project" value="TreeGrafter"/>
</dbReference>
<feature type="domain" description="HECT" evidence="7">
    <location>
        <begin position="47"/>
        <end position="207"/>
    </location>
</feature>
<dbReference type="InterPro" id="IPR035983">
    <property type="entry name" value="Hect_E3_ubiquitin_ligase"/>
</dbReference>
<dbReference type="PROSITE" id="PS50237">
    <property type="entry name" value="HECT"/>
    <property type="match status" value="1"/>
</dbReference>
<evidence type="ECO:0000259" key="7">
    <source>
        <dbReference type="PROSITE" id="PS50237"/>
    </source>
</evidence>
<keyword evidence="5 6" id="KW-0833">Ubl conjugation pathway</keyword>
<evidence type="ECO:0000313" key="9">
    <source>
        <dbReference type="Proteomes" id="UP001234989"/>
    </source>
</evidence>
<reference evidence="8" key="1">
    <citation type="submission" date="2023-08" db="EMBL/GenBank/DDBJ databases">
        <title>A de novo genome assembly of Solanum verrucosum Schlechtendal, a Mexican diploid species geographically isolated from the other diploid A-genome species in potato relatives.</title>
        <authorList>
            <person name="Hosaka K."/>
        </authorList>
    </citation>
    <scope>NUCLEOTIDE SEQUENCE</scope>
    <source>
        <tissue evidence="8">Young leaves</tissue>
    </source>
</reference>
<name>A0AAF0TZ54_SOLVR</name>
<dbReference type="PANTHER" id="PTHR11254:SF424">
    <property type="entry name" value="E3 UBIQUITIN-PROTEIN LIGASE UPL5"/>
    <property type="match status" value="1"/>
</dbReference>
<dbReference type="InterPro" id="IPR000569">
    <property type="entry name" value="HECT_dom"/>
</dbReference>
<keyword evidence="4" id="KW-0808">Transferase</keyword>
<dbReference type="InterPro" id="IPR050409">
    <property type="entry name" value="E3_ubiq-protein_ligase"/>
</dbReference>
<organism evidence="8 9">
    <name type="scientific">Solanum verrucosum</name>
    <dbReference type="NCBI Taxonomy" id="315347"/>
    <lineage>
        <taxon>Eukaryota</taxon>
        <taxon>Viridiplantae</taxon>
        <taxon>Streptophyta</taxon>
        <taxon>Embryophyta</taxon>
        <taxon>Tracheophyta</taxon>
        <taxon>Spermatophyta</taxon>
        <taxon>Magnoliopsida</taxon>
        <taxon>eudicotyledons</taxon>
        <taxon>Gunneridae</taxon>
        <taxon>Pentapetalae</taxon>
        <taxon>asterids</taxon>
        <taxon>lamiids</taxon>
        <taxon>Solanales</taxon>
        <taxon>Solanaceae</taxon>
        <taxon>Solanoideae</taxon>
        <taxon>Solaneae</taxon>
        <taxon>Solanum</taxon>
    </lineage>
</organism>
<dbReference type="AlphaFoldDB" id="A0AAF0TZ54"/>
<gene>
    <name evidence="8" type="ORF">MTR67_026305</name>
</gene>
<evidence type="ECO:0000256" key="1">
    <source>
        <dbReference type="ARBA" id="ARBA00000885"/>
    </source>
</evidence>
<dbReference type="GO" id="GO:0006511">
    <property type="term" value="P:ubiquitin-dependent protein catabolic process"/>
    <property type="evidence" value="ECO:0007669"/>
    <property type="project" value="TreeGrafter"/>
</dbReference>
<proteinExistence type="predicted"/>
<dbReference type="Gene3D" id="3.30.2410.10">
    <property type="entry name" value="Hect, E3 ligase catalytic domain"/>
    <property type="match status" value="1"/>
</dbReference>
<dbReference type="SMART" id="SM00119">
    <property type="entry name" value="HECTc"/>
    <property type="match status" value="1"/>
</dbReference>
<protein>
    <recommendedName>
        <fullName evidence="3">HECT-type E3 ubiquitin transferase</fullName>
        <ecNumber evidence="3">2.3.2.26</ecNumber>
    </recommendedName>
</protein>
<dbReference type="EMBL" id="CP133617">
    <property type="protein sequence ID" value="WMV32920.1"/>
    <property type="molecule type" value="Genomic_DNA"/>
</dbReference>
<evidence type="ECO:0000313" key="8">
    <source>
        <dbReference type="EMBL" id="WMV32920.1"/>
    </source>
</evidence>
<dbReference type="GO" id="GO:0000209">
    <property type="term" value="P:protein polyubiquitination"/>
    <property type="evidence" value="ECO:0007669"/>
    <property type="project" value="TreeGrafter"/>
</dbReference>
<accession>A0AAF0TZ54</accession>
<dbReference type="Pfam" id="PF00632">
    <property type="entry name" value="HECT"/>
    <property type="match status" value="1"/>
</dbReference>
<evidence type="ECO:0000256" key="3">
    <source>
        <dbReference type="ARBA" id="ARBA00012485"/>
    </source>
</evidence>
<comment type="catalytic activity">
    <reaction evidence="1">
        <text>S-ubiquitinyl-[E2 ubiquitin-conjugating enzyme]-L-cysteine + [acceptor protein]-L-lysine = [E2 ubiquitin-conjugating enzyme]-L-cysteine + N(6)-ubiquitinyl-[acceptor protein]-L-lysine.</text>
        <dbReference type="EC" id="2.3.2.26"/>
    </reaction>
</comment>
<evidence type="ECO:0000256" key="5">
    <source>
        <dbReference type="ARBA" id="ARBA00022786"/>
    </source>
</evidence>
<dbReference type="Proteomes" id="UP001234989">
    <property type="component" value="Chromosome 6"/>
</dbReference>
<dbReference type="GO" id="GO:0061630">
    <property type="term" value="F:ubiquitin protein ligase activity"/>
    <property type="evidence" value="ECO:0007669"/>
    <property type="project" value="UniProtKB-EC"/>
</dbReference>
<comment type="pathway">
    <text evidence="2">Protein modification; protein ubiquitination.</text>
</comment>
<dbReference type="PANTHER" id="PTHR11254">
    <property type="entry name" value="HECT DOMAIN UBIQUITIN-PROTEIN LIGASE"/>
    <property type="match status" value="1"/>
</dbReference>
<evidence type="ECO:0000256" key="4">
    <source>
        <dbReference type="ARBA" id="ARBA00022679"/>
    </source>
</evidence>
<dbReference type="EC" id="2.3.2.26" evidence="3"/>
<feature type="active site" description="Glycyl thioester intermediate" evidence="6">
    <location>
        <position position="173"/>
    </location>
</feature>